<dbReference type="SMART" id="SM00387">
    <property type="entry name" value="HATPase_c"/>
    <property type="match status" value="1"/>
</dbReference>
<dbReference type="PROSITE" id="PS50113">
    <property type="entry name" value="PAC"/>
    <property type="match status" value="1"/>
</dbReference>
<dbReference type="EC" id="2.7.13.3" evidence="2"/>
<evidence type="ECO:0000256" key="1">
    <source>
        <dbReference type="ARBA" id="ARBA00000085"/>
    </source>
</evidence>
<dbReference type="AlphaFoldDB" id="M0LAB2"/>
<dbReference type="PATRIC" id="fig|1227454.3.peg.3497"/>
<comment type="caution">
    <text evidence="9">The sequence shown here is derived from an EMBL/GenBank/DDBJ whole genome shotgun (WGS) entry which is preliminary data.</text>
</comment>
<evidence type="ECO:0000259" key="6">
    <source>
        <dbReference type="PROSITE" id="PS50109"/>
    </source>
</evidence>
<dbReference type="InterPro" id="IPR035965">
    <property type="entry name" value="PAS-like_dom_sf"/>
</dbReference>
<evidence type="ECO:0000256" key="4">
    <source>
        <dbReference type="ARBA" id="ARBA00022679"/>
    </source>
</evidence>
<dbReference type="Gene3D" id="3.30.565.10">
    <property type="entry name" value="Histidine kinase-like ATPase, C-terminal domain"/>
    <property type="match status" value="1"/>
</dbReference>
<dbReference type="InterPro" id="IPR005467">
    <property type="entry name" value="His_kinase_dom"/>
</dbReference>
<dbReference type="Pfam" id="PF00512">
    <property type="entry name" value="HisKA"/>
    <property type="match status" value="1"/>
</dbReference>
<dbReference type="InterPro" id="IPR003594">
    <property type="entry name" value="HATPase_dom"/>
</dbReference>
<dbReference type="STRING" id="1227454.C446_17092"/>
<dbReference type="PROSITE" id="PS50112">
    <property type="entry name" value="PAS"/>
    <property type="match status" value="2"/>
</dbReference>
<keyword evidence="10" id="KW-1185">Reference proteome</keyword>
<dbReference type="EMBL" id="AOMA01000183">
    <property type="protein sequence ID" value="EMA29399.1"/>
    <property type="molecule type" value="Genomic_DNA"/>
</dbReference>
<dbReference type="GO" id="GO:0006355">
    <property type="term" value="P:regulation of DNA-templated transcription"/>
    <property type="evidence" value="ECO:0007669"/>
    <property type="project" value="InterPro"/>
</dbReference>
<dbReference type="CDD" id="cd00130">
    <property type="entry name" value="PAS"/>
    <property type="match status" value="2"/>
</dbReference>
<feature type="domain" description="PAS" evidence="7">
    <location>
        <begin position="21"/>
        <end position="66"/>
    </location>
</feature>
<dbReference type="CDD" id="cd00082">
    <property type="entry name" value="HisKA"/>
    <property type="match status" value="1"/>
</dbReference>
<accession>M0LAB2</accession>
<dbReference type="InterPro" id="IPR003661">
    <property type="entry name" value="HisK_dim/P_dom"/>
</dbReference>
<dbReference type="SUPFAM" id="SSF55785">
    <property type="entry name" value="PYP-like sensor domain (PAS domain)"/>
    <property type="match status" value="2"/>
</dbReference>
<dbReference type="Gene3D" id="3.30.450.20">
    <property type="entry name" value="PAS domain"/>
    <property type="match status" value="2"/>
</dbReference>
<dbReference type="InterPro" id="IPR000014">
    <property type="entry name" value="PAS"/>
</dbReference>
<keyword evidence="3" id="KW-0597">Phosphoprotein</keyword>
<dbReference type="SMART" id="SM00065">
    <property type="entry name" value="GAF"/>
    <property type="match status" value="1"/>
</dbReference>
<evidence type="ECO:0000256" key="2">
    <source>
        <dbReference type="ARBA" id="ARBA00012438"/>
    </source>
</evidence>
<evidence type="ECO:0000313" key="10">
    <source>
        <dbReference type="Proteomes" id="UP000011607"/>
    </source>
</evidence>
<dbReference type="SUPFAM" id="SSF55781">
    <property type="entry name" value="GAF domain-like"/>
    <property type="match status" value="1"/>
</dbReference>
<evidence type="ECO:0000313" key="9">
    <source>
        <dbReference type="EMBL" id="EMA29399.1"/>
    </source>
</evidence>
<dbReference type="Pfam" id="PF00989">
    <property type="entry name" value="PAS"/>
    <property type="match status" value="1"/>
</dbReference>
<comment type="catalytic activity">
    <reaction evidence="1">
        <text>ATP + protein L-histidine = ADP + protein N-phospho-L-histidine.</text>
        <dbReference type="EC" id="2.7.13.3"/>
    </reaction>
</comment>
<dbReference type="Pfam" id="PF01590">
    <property type="entry name" value="GAF"/>
    <property type="match status" value="1"/>
</dbReference>
<dbReference type="RefSeq" id="WP_006674295.1">
    <property type="nucleotide sequence ID" value="NZ_AOMA01000183.1"/>
</dbReference>
<dbReference type="InterPro" id="IPR052162">
    <property type="entry name" value="Sensor_kinase/Photoreceptor"/>
</dbReference>
<dbReference type="SUPFAM" id="SSF47384">
    <property type="entry name" value="Homodimeric domain of signal transducing histidine kinase"/>
    <property type="match status" value="1"/>
</dbReference>
<dbReference type="PANTHER" id="PTHR43304:SF1">
    <property type="entry name" value="PAC DOMAIN-CONTAINING PROTEIN"/>
    <property type="match status" value="1"/>
</dbReference>
<dbReference type="Pfam" id="PF13426">
    <property type="entry name" value="PAS_9"/>
    <property type="match status" value="1"/>
</dbReference>
<dbReference type="FunFam" id="3.30.565.10:FF:000006">
    <property type="entry name" value="Sensor histidine kinase WalK"/>
    <property type="match status" value="1"/>
</dbReference>
<feature type="domain" description="Histidine kinase" evidence="6">
    <location>
        <begin position="471"/>
        <end position="683"/>
    </location>
</feature>
<dbReference type="NCBIfam" id="TIGR00229">
    <property type="entry name" value="sensory_box"/>
    <property type="match status" value="1"/>
</dbReference>
<dbReference type="InterPro" id="IPR003018">
    <property type="entry name" value="GAF"/>
</dbReference>
<dbReference type="Gene3D" id="3.30.450.40">
    <property type="match status" value="1"/>
</dbReference>
<evidence type="ECO:0000259" key="8">
    <source>
        <dbReference type="PROSITE" id="PS50113"/>
    </source>
</evidence>
<evidence type="ECO:0000256" key="3">
    <source>
        <dbReference type="ARBA" id="ARBA00022553"/>
    </source>
</evidence>
<dbReference type="InterPro" id="IPR000700">
    <property type="entry name" value="PAS-assoc_C"/>
</dbReference>
<keyword evidence="4" id="KW-0808">Transferase</keyword>
<dbReference type="OrthoDB" id="8127at2157"/>
<feature type="domain" description="PAC" evidence="8">
    <location>
        <begin position="218"/>
        <end position="273"/>
    </location>
</feature>
<dbReference type="eggNOG" id="arCOG02358">
    <property type="taxonomic scope" value="Archaea"/>
</dbReference>
<dbReference type="InterPro" id="IPR013767">
    <property type="entry name" value="PAS_fold"/>
</dbReference>
<reference evidence="9 10" key="1">
    <citation type="journal article" date="2014" name="PLoS Genet.">
        <title>Phylogenetically driven sequencing of extremely halophilic archaea reveals strategies for static and dynamic osmo-response.</title>
        <authorList>
            <person name="Becker E.A."/>
            <person name="Seitzer P.M."/>
            <person name="Tritt A."/>
            <person name="Larsen D."/>
            <person name="Krusor M."/>
            <person name="Yao A.I."/>
            <person name="Wu D."/>
            <person name="Madern D."/>
            <person name="Eisen J.A."/>
            <person name="Darling A.E."/>
            <person name="Facciotti M.T."/>
        </authorList>
    </citation>
    <scope>NUCLEOTIDE SEQUENCE [LARGE SCALE GENOMIC DNA]</scope>
    <source>
        <strain evidence="9 10">JCM 10879</strain>
    </source>
</reference>
<dbReference type="Pfam" id="PF02518">
    <property type="entry name" value="HATPase_c"/>
    <property type="match status" value="1"/>
</dbReference>
<proteinExistence type="predicted"/>
<dbReference type="SMART" id="SM00091">
    <property type="entry name" value="PAS"/>
    <property type="match status" value="2"/>
</dbReference>
<feature type="domain" description="PAS" evidence="7">
    <location>
        <begin position="146"/>
        <end position="216"/>
    </location>
</feature>
<evidence type="ECO:0000259" key="7">
    <source>
        <dbReference type="PROSITE" id="PS50112"/>
    </source>
</evidence>
<dbReference type="eggNOG" id="arCOG02278">
    <property type="taxonomic scope" value="Archaea"/>
</dbReference>
<dbReference type="GO" id="GO:0000155">
    <property type="term" value="F:phosphorelay sensor kinase activity"/>
    <property type="evidence" value="ECO:0007669"/>
    <property type="project" value="InterPro"/>
</dbReference>
<keyword evidence="5 9" id="KW-0418">Kinase</keyword>
<dbReference type="PANTHER" id="PTHR43304">
    <property type="entry name" value="PHYTOCHROME-LIKE PROTEIN CPH1"/>
    <property type="match status" value="1"/>
</dbReference>
<dbReference type="PROSITE" id="PS50109">
    <property type="entry name" value="HIS_KIN"/>
    <property type="match status" value="1"/>
</dbReference>
<dbReference type="eggNOG" id="arCOG06712">
    <property type="taxonomic scope" value="Archaea"/>
</dbReference>
<dbReference type="InterPro" id="IPR036890">
    <property type="entry name" value="HATPase_C_sf"/>
</dbReference>
<evidence type="ECO:0000256" key="5">
    <source>
        <dbReference type="ARBA" id="ARBA00022777"/>
    </source>
</evidence>
<dbReference type="SUPFAM" id="SSF55874">
    <property type="entry name" value="ATPase domain of HSP90 chaperone/DNA topoisomerase II/histidine kinase"/>
    <property type="match status" value="1"/>
</dbReference>
<dbReference type="Gene3D" id="1.10.287.130">
    <property type="match status" value="1"/>
</dbReference>
<dbReference type="PRINTS" id="PR00344">
    <property type="entry name" value="BCTRLSENSOR"/>
</dbReference>
<dbReference type="InterPro" id="IPR036097">
    <property type="entry name" value="HisK_dim/P_sf"/>
</dbReference>
<gene>
    <name evidence="9" type="ORF">C446_17092</name>
</gene>
<dbReference type="Proteomes" id="UP000011607">
    <property type="component" value="Unassembled WGS sequence"/>
</dbReference>
<organism evidence="9 10">
    <name type="scientific">Halobiforma nitratireducens JCM 10879</name>
    <dbReference type="NCBI Taxonomy" id="1227454"/>
    <lineage>
        <taxon>Archaea</taxon>
        <taxon>Methanobacteriati</taxon>
        <taxon>Methanobacteriota</taxon>
        <taxon>Stenosarchaea group</taxon>
        <taxon>Halobacteria</taxon>
        <taxon>Halobacteriales</taxon>
        <taxon>Natrialbaceae</taxon>
        <taxon>Halobiforma</taxon>
    </lineage>
</organism>
<dbReference type="InterPro" id="IPR029016">
    <property type="entry name" value="GAF-like_dom_sf"/>
</dbReference>
<name>M0LAB2_9EURY</name>
<protein>
    <recommendedName>
        <fullName evidence="2">histidine kinase</fullName>
        <ecNumber evidence="2">2.7.13.3</ecNumber>
    </recommendedName>
</protein>
<dbReference type="InterPro" id="IPR004358">
    <property type="entry name" value="Sig_transdc_His_kin-like_C"/>
</dbReference>
<dbReference type="SMART" id="SM00388">
    <property type="entry name" value="HisKA"/>
    <property type="match status" value="1"/>
</dbReference>
<sequence>MGSGPPSRRTDSASDRAELDRLSRLGGLLSAADIAGFRVDPDGTILGVNDAFASLIGDDRSTLVGEPIDSIVAEGDLALSALLEHDDCNPPTSRPLSVHTVAGTTVACDVHLEVFRRGDGDPWVGGLLDHKSDAEANAAADADLSYGRTFRALADALPDGIIVLDTDSDVRYANPAVERILGHQPEELVGSSKVRIIPPRLRQAHLDALQRYLETGDRNLNWTYVELPGQHSDGHEVPLGVSLNDFVHDGDRYFVGLFRDITPRKEAERTLTENVAQLQSVAYLGEHALDSTDADDLLEKTTALVAAGLDVDCCAVSERVSERDAGGGRRIDTRASIGCETVFGTASVDGSDGRTGDDTDAGDIRSSLVSDALEATDAVVDDFEEGVATADGVSIHEAVAVAIGPSSDPWGVLETYATEPRKFQDHDLDFLESVSSILATGIQRQEYERRLSETVDELEASNERLEQFAYAVSHDLQEPLRMISSYLQLVENRYGDDLDEDGREFIEYAVDGARRLRQMIDGLLAYSRIDTQGQPFEPVDLGAVLEDVTTDLQVSIEDSNARVVVGDLPVVEGDAGQLRQLFQNLVSNAIKYSGDDPPSIEVTADREADRWAITVRDDGLGIDLDTQERLFQMFQRGHDVDPDGVGIGLAICRRIARRHGGDIAVDSDPGEWTAFTVTLPATESEQLESGCQRAE</sequence>